<sequence>MEYKKLILVLDLGISSCGWAITNQTQEGKWILEDFGVRLFQIPEDSKDGITNAEARRLKRSAKRLIRRRKNSKEDLIKLFERIDFLNKEDLKNYINSHSATNLVDDFNRKELYNPYYLRYIGLDN</sequence>
<keyword evidence="1" id="KW-0175">Coiled coil</keyword>
<protein>
    <recommendedName>
        <fullName evidence="4">CRISPR-associated endonuclease Cas9 bridge helix domain-containing protein</fullName>
    </recommendedName>
</protein>
<accession>W0GPM4</accession>
<organism evidence="2 3">
    <name type="scientific">Spiroplasma mirum ATCC 29335</name>
    <dbReference type="NCBI Taxonomy" id="838561"/>
    <lineage>
        <taxon>Bacteria</taxon>
        <taxon>Bacillati</taxon>
        <taxon>Mycoplasmatota</taxon>
        <taxon>Mollicutes</taxon>
        <taxon>Entomoplasmatales</taxon>
        <taxon>Spiroplasmataceae</taxon>
        <taxon>Spiroplasma</taxon>
    </lineage>
</organism>
<reference evidence="2 3" key="1">
    <citation type="submission" date="2013-09" db="EMBL/GenBank/DDBJ databases">
        <title>Complete genome sequence of Spiroplasma mirum suckling mouse cataract agent.</title>
        <authorList>
            <person name="Landry C.A."/>
            <person name="Bastian F.O."/>
            <person name="Thune R.L."/>
        </authorList>
    </citation>
    <scope>NUCLEOTIDE SEQUENCE [LARGE SCALE GENOMIC DNA]</scope>
    <source>
        <strain evidence="2 3">SMCA</strain>
    </source>
</reference>
<dbReference type="GO" id="GO:0003676">
    <property type="term" value="F:nucleic acid binding"/>
    <property type="evidence" value="ECO:0007669"/>
    <property type="project" value="InterPro"/>
</dbReference>
<evidence type="ECO:0000313" key="3">
    <source>
        <dbReference type="Proteomes" id="UP000019260"/>
    </source>
</evidence>
<dbReference type="Proteomes" id="UP000019260">
    <property type="component" value="Chromosome"/>
</dbReference>
<feature type="coiled-coil region" evidence="1">
    <location>
        <begin position="55"/>
        <end position="89"/>
    </location>
</feature>
<dbReference type="Gene3D" id="3.30.420.10">
    <property type="entry name" value="Ribonuclease H-like superfamily/Ribonuclease H"/>
    <property type="match status" value="1"/>
</dbReference>
<proteinExistence type="predicted"/>
<dbReference type="AlphaFoldDB" id="W0GPM4"/>
<dbReference type="KEGG" id="smir:SMM_0112"/>
<gene>
    <name evidence="2" type="ORF">P344_00685</name>
</gene>
<evidence type="ECO:0000313" key="2">
    <source>
        <dbReference type="EMBL" id="AHI57510.1"/>
    </source>
</evidence>
<evidence type="ECO:0000256" key="1">
    <source>
        <dbReference type="SAM" id="Coils"/>
    </source>
</evidence>
<dbReference type="KEGG" id="smia:P344_00685"/>
<dbReference type="OrthoDB" id="9757607at2"/>
<keyword evidence="3" id="KW-1185">Reference proteome</keyword>
<dbReference type="EMBL" id="CP006720">
    <property type="protein sequence ID" value="AHI57510.1"/>
    <property type="molecule type" value="Genomic_DNA"/>
</dbReference>
<dbReference type="HOGENOM" id="CLU_1991276_0_0_14"/>
<evidence type="ECO:0008006" key="4">
    <source>
        <dbReference type="Google" id="ProtNLM"/>
    </source>
</evidence>
<dbReference type="PATRIC" id="fig|838561.3.peg.133"/>
<dbReference type="InterPro" id="IPR036397">
    <property type="entry name" value="RNaseH_sf"/>
</dbReference>
<name>W0GPM4_9MOLU</name>
<dbReference type="RefSeq" id="WP_025316940.1">
    <property type="nucleotide sequence ID" value="NZ_CP002082.1"/>
</dbReference>